<dbReference type="OrthoDB" id="747541at2"/>
<proteinExistence type="predicted"/>
<dbReference type="AlphaFoldDB" id="A0A2H3P738"/>
<comment type="caution">
    <text evidence="2">The sequence shown here is derived from an EMBL/GenBank/DDBJ whole genome shotgun (WGS) entry which is preliminary data.</text>
</comment>
<evidence type="ECO:0000313" key="3">
    <source>
        <dbReference type="Proteomes" id="UP000221024"/>
    </source>
</evidence>
<dbReference type="InterPro" id="IPR025248">
    <property type="entry name" value="DUF4007"/>
</dbReference>
<dbReference type="Proteomes" id="UP000221024">
    <property type="component" value="Unassembled WGS sequence"/>
</dbReference>
<sequence>MRVSFSGHETFPLRFNWLKKAFDEASKKSDIFNSDQAIARFGVGKNMVRSIRHWGLACGVLESDPDVTGGYTPTDFGHQLLGEKGWDPYLEDVGTAWLLHWKLCAAPEPSPLWHFVFAHWAGRGIEIGTVRPPFEDWAEKNDMRLPANSTLKRDLKCLLSTYAGRRSRRNHLETPGSPFVELGLIHDTSGVYHFRRGLQPSLPAEIFVYAVLQFWSMKHGDTKSISIEEVLEEGGSPGRIFKVAQNRAFDLLTEAESWPNPPFTYRDSAGNRQLFRHDESMTAADVLDRYYTHAHHAIA</sequence>
<dbReference type="EMBL" id="PDEP01000006">
    <property type="protein sequence ID" value="PEN06961.1"/>
    <property type="molecule type" value="Genomic_DNA"/>
</dbReference>
<reference evidence="2 3" key="1">
    <citation type="submission" date="2017-10" db="EMBL/GenBank/DDBJ databases">
        <title>Draft genome of Longimonas halophila.</title>
        <authorList>
            <person name="Goh K.M."/>
            <person name="Shamsir M.S."/>
            <person name="Lim S.W."/>
        </authorList>
    </citation>
    <scope>NUCLEOTIDE SEQUENCE [LARGE SCALE GENOMIC DNA]</scope>
    <source>
        <strain evidence="2 3">KCTC 42399</strain>
    </source>
</reference>
<name>A0A2H3P738_9BACT</name>
<dbReference type="RefSeq" id="WP_098061991.1">
    <property type="nucleotide sequence ID" value="NZ_PDEP01000006.1"/>
</dbReference>
<evidence type="ECO:0000313" key="2">
    <source>
        <dbReference type="EMBL" id="PEN06961.1"/>
    </source>
</evidence>
<protein>
    <recommendedName>
        <fullName evidence="1">DUF4007 domain-containing protein</fullName>
    </recommendedName>
</protein>
<gene>
    <name evidence="2" type="ORF">CRI93_07400</name>
</gene>
<dbReference type="Pfam" id="PF13182">
    <property type="entry name" value="DUF4007"/>
    <property type="match status" value="1"/>
</dbReference>
<keyword evidence="3" id="KW-1185">Reference proteome</keyword>
<feature type="domain" description="DUF4007" evidence="1">
    <location>
        <begin position="5"/>
        <end position="291"/>
    </location>
</feature>
<evidence type="ECO:0000259" key="1">
    <source>
        <dbReference type="Pfam" id="PF13182"/>
    </source>
</evidence>
<accession>A0A2H3P738</accession>
<organism evidence="2 3">
    <name type="scientific">Longimonas halophila</name>
    <dbReference type="NCBI Taxonomy" id="1469170"/>
    <lineage>
        <taxon>Bacteria</taxon>
        <taxon>Pseudomonadati</taxon>
        <taxon>Rhodothermota</taxon>
        <taxon>Rhodothermia</taxon>
        <taxon>Rhodothermales</taxon>
        <taxon>Salisaetaceae</taxon>
        <taxon>Longimonas</taxon>
    </lineage>
</organism>